<sequence length="250" mass="25874">MTITPSTLTRSAGIAAVAAGATFIAVQLNHPPLTVAGVHPAEWAIRSSLKMLMGALALVGINGMYLYQVRKMGVLGLIGFVLFAANYLVIVSTSFVAAIVLPAIADTSPTYVTNVLVAASGHHPAGDTGSLYTVLLLGGFLYVTGGLLFGIALYRARVLPRWAAALLAVGGLAAAGLALLPDPWFRLLAVPNGIAMIALGYSLWRIVGAERTGTTDITHTTETTETTEVNETVTLPAAVALPRVATVGPE</sequence>
<feature type="transmembrane region" description="Helical" evidence="1">
    <location>
        <begin position="74"/>
        <end position="105"/>
    </location>
</feature>
<dbReference type="Proteomes" id="UP000638648">
    <property type="component" value="Unassembled WGS sequence"/>
</dbReference>
<protein>
    <recommendedName>
        <fullName evidence="4">DUF4386 family protein</fullName>
    </recommendedName>
</protein>
<feature type="transmembrane region" description="Helical" evidence="1">
    <location>
        <begin position="161"/>
        <end position="179"/>
    </location>
</feature>
<reference evidence="2" key="1">
    <citation type="submission" date="2020-10" db="EMBL/GenBank/DDBJ databases">
        <title>Sequencing the genomes of 1000 actinobacteria strains.</title>
        <authorList>
            <person name="Klenk H.-P."/>
        </authorList>
    </citation>
    <scope>NUCLEOTIDE SEQUENCE</scope>
    <source>
        <strain evidence="2">DSM 45354</strain>
    </source>
</reference>
<evidence type="ECO:0000313" key="2">
    <source>
        <dbReference type="EMBL" id="MBE1603604.1"/>
    </source>
</evidence>
<keyword evidence="1" id="KW-1133">Transmembrane helix</keyword>
<dbReference type="RefSeq" id="WP_192748377.1">
    <property type="nucleotide sequence ID" value="NZ_BAABJL010000148.1"/>
</dbReference>
<accession>A0A927R6X5</accession>
<proteinExistence type="predicted"/>
<keyword evidence="3" id="KW-1185">Reference proteome</keyword>
<feature type="transmembrane region" description="Helical" evidence="1">
    <location>
        <begin position="185"/>
        <end position="204"/>
    </location>
</feature>
<comment type="caution">
    <text evidence="2">The sequence shown here is derived from an EMBL/GenBank/DDBJ whole genome shotgun (WGS) entry which is preliminary data.</text>
</comment>
<keyword evidence="1" id="KW-0812">Transmembrane</keyword>
<evidence type="ECO:0000313" key="3">
    <source>
        <dbReference type="Proteomes" id="UP000638648"/>
    </source>
</evidence>
<dbReference type="EMBL" id="JADBEM010000001">
    <property type="protein sequence ID" value="MBE1603604.1"/>
    <property type="molecule type" value="Genomic_DNA"/>
</dbReference>
<name>A0A927R6X5_9ACTN</name>
<keyword evidence="1" id="KW-0472">Membrane</keyword>
<feature type="transmembrane region" description="Helical" evidence="1">
    <location>
        <begin position="12"/>
        <end position="29"/>
    </location>
</feature>
<feature type="transmembrane region" description="Helical" evidence="1">
    <location>
        <begin position="131"/>
        <end position="154"/>
    </location>
</feature>
<organism evidence="2 3">
    <name type="scientific">Actinopolymorpha pittospori</name>
    <dbReference type="NCBI Taxonomy" id="648752"/>
    <lineage>
        <taxon>Bacteria</taxon>
        <taxon>Bacillati</taxon>
        <taxon>Actinomycetota</taxon>
        <taxon>Actinomycetes</taxon>
        <taxon>Propionibacteriales</taxon>
        <taxon>Actinopolymorphaceae</taxon>
        <taxon>Actinopolymorpha</taxon>
    </lineage>
</organism>
<feature type="transmembrane region" description="Helical" evidence="1">
    <location>
        <begin position="49"/>
        <end position="67"/>
    </location>
</feature>
<evidence type="ECO:0000256" key="1">
    <source>
        <dbReference type="SAM" id="Phobius"/>
    </source>
</evidence>
<evidence type="ECO:0008006" key="4">
    <source>
        <dbReference type="Google" id="ProtNLM"/>
    </source>
</evidence>
<dbReference type="AlphaFoldDB" id="A0A927R6X5"/>
<gene>
    <name evidence="2" type="ORF">HEB94_000452</name>
</gene>